<protein>
    <recommendedName>
        <fullName evidence="1">Fe2OG dioxygenase domain-containing protein</fullName>
    </recommendedName>
</protein>
<dbReference type="GO" id="GO:0051213">
    <property type="term" value="F:dioxygenase activity"/>
    <property type="evidence" value="ECO:0007669"/>
    <property type="project" value="InterPro"/>
</dbReference>
<sequence>MPDTPDTPDTKVIHYPAPQADISCFPKAYSADESVEIFELLKTDLDWQQAEISLHGRTVPIPRLQQWYGESDYTYSRLHMPARPMTPLLERLKHRVEDLTGFTYNSVLCNLYRHERDSVAWHADDEAELGTNPAIASLSFGGDRIFQFKPKSGETLPFDINLQAGNLLLMKGETQHYWLHQIPKTNKPTGERICLTFRMTYS</sequence>
<gene>
    <name evidence="2" type="ORF">WH96_16515</name>
</gene>
<comment type="caution">
    <text evidence="2">The sequence shown here is derived from an EMBL/GenBank/DDBJ whole genome shotgun (WGS) entry which is preliminary data.</text>
</comment>
<dbReference type="SUPFAM" id="SSF51197">
    <property type="entry name" value="Clavaminate synthase-like"/>
    <property type="match status" value="1"/>
</dbReference>
<dbReference type="PATRIC" id="fig|1489064.4.peg.286"/>
<evidence type="ECO:0000313" key="2">
    <source>
        <dbReference type="EMBL" id="KLN59648.1"/>
    </source>
</evidence>
<reference evidence="2 3" key="1">
    <citation type="submission" date="2015-03" db="EMBL/GenBank/DDBJ databases">
        <title>Genome Sequence of Kiloniella spongiae MEBiC09566, isolated from a marine sponge.</title>
        <authorList>
            <person name="Shao Z."/>
            <person name="Wang L."/>
            <person name="Li X."/>
        </authorList>
    </citation>
    <scope>NUCLEOTIDE SEQUENCE [LARGE SCALE GENOMIC DNA]</scope>
    <source>
        <strain evidence="2 3">MEBiC09566</strain>
    </source>
</reference>
<keyword evidence="3" id="KW-1185">Reference proteome</keyword>
<dbReference type="Gene3D" id="2.60.120.590">
    <property type="entry name" value="Alpha-ketoglutarate-dependent dioxygenase AlkB-like"/>
    <property type="match status" value="1"/>
</dbReference>
<dbReference type="PANTHER" id="PTHR31212">
    <property type="entry name" value="ALPHA-KETOGLUTARATE-DEPENDENT DIOXYGENASE ALKB HOMOLOG 3"/>
    <property type="match status" value="1"/>
</dbReference>
<organism evidence="2 3">
    <name type="scientific">Kiloniella spongiae</name>
    <dbReference type="NCBI Taxonomy" id="1489064"/>
    <lineage>
        <taxon>Bacteria</taxon>
        <taxon>Pseudomonadati</taxon>
        <taxon>Pseudomonadota</taxon>
        <taxon>Alphaproteobacteria</taxon>
        <taxon>Rhodospirillales</taxon>
        <taxon>Kiloniellaceae</taxon>
        <taxon>Kiloniella</taxon>
    </lineage>
</organism>
<dbReference type="PROSITE" id="PS51471">
    <property type="entry name" value="FE2OG_OXY"/>
    <property type="match status" value="1"/>
</dbReference>
<dbReference type="PANTHER" id="PTHR31212:SF4">
    <property type="entry name" value="ALPHA-KETOGLUTARATE-DEPENDENT DIOXYGENASE ALKB HOMOLOG 3"/>
    <property type="match status" value="1"/>
</dbReference>
<dbReference type="InterPro" id="IPR005123">
    <property type="entry name" value="Oxoglu/Fe-dep_dioxygenase_dom"/>
</dbReference>
<dbReference type="Pfam" id="PF13532">
    <property type="entry name" value="2OG-FeII_Oxy_2"/>
    <property type="match status" value="1"/>
</dbReference>
<dbReference type="RefSeq" id="WP_047765328.1">
    <property type="nucleotide sequence ID" value="NZ_LAQL01000012.1"/>
</dbReference>
<evidence type="ECO:0000313" key="3">
    <source>
        <dbReference type="Proteomes" id="UP000035444"/>
    </source>
</evidence>
<evidence type="ECO:0000259" key="1">
    <source>
        <dbReference type="PROSITE" id="PS51471"/>
    </source>
</evidence>
<dbReference type="Proteomes" id="UP000035444">
    <property type="component" value="Unassembled WGS sequence"/>
</dbReference>
<dbReference type="InterPro" id="IPR037151">
    <property type="entry name" value="AlkB-like_sf"/>
</dbReference>
<dbReference type="AlphaFoldDB" id="A0A0H2MBE0"/>
<dbReference type="GO" id="GO:0006307">
    <property type="term" value="P:DNA alkylation repair"/>
    <property type="evidence" value="ECO:0007669"/>
    <property type="project" value="InterPro"/>
</dbReference>
<dbReference type="EMBL" id="LAQL01000012">
    <property type="protein sequence ID" value="KLN59648.1"/>
    <property type="molecule type" value="Genomic_DNA"/>
</dbReference>
<name>A0A0H2MBE0_9PROT</name>
<feature type="domain" description="Fe2OG dioxygenase" evidence="1">
    <location>
        <begin position="103"/>
        <end position="201"/>
    </location>
</feature>
<accession>A0A0H2MBE0</accession>
<dbReference type="InterPro" id="IPR027450">
    <property type="entry name" value="AlkB-like"/>
</dbReference>
<proteinExistence type="predicted"/>
<dbReference type="STRING" id="1489064.WH96_16515"/>
<dbReference type="InterPro" id="IPR032854">
    <property type="entry name" value="ALKBH3"/>
</dbReference>